<sequence length="377" mass="42313">MNADRNIDQLLDRISLYDLRSYLSRSGWISAFVENKKWQIYDLKKDSEDALQLILPAAENFSDFRERIRQAVVSLSQIEGKTLSNMFAEIAGLNSDSLLIRLQLPSSASSIPIDDAPRHVKAIRNLVVYSACSEIDAKPHYENPLSSATPLFDKFEFCHTFKGSFGFEVATTVAKPLETGNLFEPPKQRKIVERIVRGLILLDEAVKTSDPTTLISSYDTGLNARMCDALAEIGLLGQIPFNFDIQWATSISPSDDVKNFRGRVIGEAEVSILQHVAEQLKIVQPRADEITGIVINLHCVNNPNDNDSRRNVALKIFHREYGPIEVKMTLGPDWYLQAIDAHTTGKQIYAQGQLQRNGNSWSMEAITRFRIVDKASS</sequence>
<dbReference type="KEGG" id="care:LT85_2822"/>
<accession>A0A0A1FDV7</accession>
<organism evidence="1 2">
    <name type="scientific">Collimonas arenae</name>
    <dbReference type="NCBI Taxonomy" id="279058"/>
    <lineage>
        <taxon>Bacteria</taxon>
        <taxon>Pseudomonadati</taxon>
        <taxon>Pseudomonadota</taxon>
        <taxon>Betaproteobacteria</taxon>
        <taxon>Burkholderiales</taxon>
        <taxon>Oxalobacteraceae</taxon>
        <taxon>Collimonas</taxon>
    </lineage>
</organism>
<gene>
    <name evidence="1" type="ORF">LT85_2822</name>
</gene>
<dbReference type="Proteomes" id="UP000030302">
    <property type="component" value="Chromosome"/>
</dbReference>
<dbReference type="STRING" id="279058.LT85_2822"/>
<dbReference type="HOGENOM" id="CLU_053308_0_0_4"/>
<dbReference type="RefSeq" id="WP_038489726.1">
    <property type="nucleotide sequence ID" value="NZ_CP009962.1"/>
</dbReference>
<evidence type="ECO:0000313" key="1">
    <source>
        <dbReference type="EMBL" id="AIY41980.1"/>
    </source>
</evidence>
<dbReference type="EMBL" id="CP009962">
    <property type="protein sequence ID" value="AIY41980.1"/>
    <property type="molecule type" value="Genomic_DNA"/>
</dbReference>
<protein>
    <submittedName>
        <fullName evidence="1">Uncharacterized protein</fullName>
    </submittedName>
</protein>
<keyword evidence="2" id="KW-1185">Reference proteome</keyword>
<evidence type="ECO:0000313" key="2">
    <source>
        <dbReference type="Proteomes" id="UP000030302"/>
    </source>
</evidence>
<dbReference type="OrthoDB" id="1551021at2"/>
<name>A0A0A1FDV7_9BURK</name>
<dbReference type="AlphaFoldDB" id="A0A0A1FDV7"/>
<proteinExistence type="predicted"/>
<reference evidence="2" key="1">
    <citation type="journal article" date="2014" name="Soil Biol. Biochem.">
        <title>Structure and function of bacterial communities in ageing soils: Insights from the Mendocino ecological staircase.</title>
        <authorList>
            <person name="Uroz S."/>
            <person name="Tech J.J."/>
            <person name="Sawaya N.A."/>
            <person name="Frey-Klett P."/>
            <person name="Leveau J.H.J."/>
        </authorList>
    </citation>
    <scope>NUCLEOTIDE SEQUENCE [LARGE SCALE GENOMIC DNA]</scope>
    <source>
        <strain evidence="2">Cal35</strain>
    </source>
</reference>